<dbReference type="Gene3D" id="2.60.40.10">
    <property type="entry name" value="Immunoglobulins"/>
    <property type="match status" value="2"/>
</dbReference>
<evidence type="ECO:0000256" key="1">
    <source>
        <dbReference type="ARBA" id="ARBA00004613"/>
    </source>
</evidence>
<dbReference type="AlphaFoldDB" id="A0A538S9C2"/>
<dbReference type="PROSITE" id="PS00018">
    <property type="entry name" value="EF_HAND_1"/>
    <property type="match status" value="1"/>
</dbReference>
<dbReference type="InterPro" id="IPR018247">
    <property type="entry name" value="EF_Hand_1_Ca_BS"/>
</dbReference>
<evidence type="ECO:0000256" key="4">
    <source>
        <dbReference type="SAM" id="Phobius"/>
    </source>
</evidence>
<dbReference type="EMBL" id="VBOS01000503">
    <property type="protein sequence ID" value="TMQ47936.1"/>
    <property type="molecule type" value="Genomic_DNA"/>
</dbReference>
<evidence type="ECO:0000313" key="6">
    <source>
        <dbReference type="EMBL" id="TMQ47936.1"/>
    </source>
</evidence>
<dbReference type="SUPFAM" id="SSF54523">
    <property type="entry name" value="Pili subunits"/>
    <property type="match status" value="1"/>
</dbReference>
<comment type="caution">
    <text evidence="6">The sequence shown here is derived from an EMBL/GenBank/DDBJ whole genome shotgun (WGS) entry which is preliminary data.</text>
</comment>
<evidence type="ECO:0000256" key="3">
    <source>
        <dbReference type="ARBA" id="ARBA00022729"/>
    </source>
</evidence>
<evidence type="ECO:0000256" key="2">
    <source>
        <dbReference type="ARBA" id="ARBA00022525"/>
    </source>
</evidence>
<dbReference type="SUPFAM" id="SSF117074">
    <property type="entry name" value="Hypothetical protein PA1324"/>
    <property type="match status" value="2"/>
</dbReference>
<dbReference type="Proteomes" id="UP000317716">
    <property type="component" value="Unassembled WGS sequence"/>
</dbReference>
<dbReference type="InterPro" id="IPR045584">
    <property type="entry name" value="Pilin-like"/>
</dbReference>
<keyword evidence="4" id="KW-1133">Transmembrane helix</keyword>
<dbReference type="PROSITE" id="PS00409">
    <property type="entry name" value="PROKAR_NTER_METHYL"/>
    <property type="match status" value="1"/>
</dbReference>
<feature type="domain" description="SD-repeat containing protein B" evidence="5">
    <location>
        <begin position="502"/>
        <end position="578"/>
    </location>
</feature>
<organism evidence="6 7">
    <name type="scientific">Eiseniibacteriota bacterium</name>
    <dbReference type="NCBI Taxonomy" id="2212470"/>
    <lineage>
        <taxon>Bacteria</taxon>
        <taxon>Candidatus Eiseniibacteriota</taxon>
    </lineage>
</organism>
<comment type="subcellular location">
    <subcellularLocation>
        <location evidence="1">Secreted</location>
    </subcellularLocation>
</comment>
<evidence type="ECO:0000259" key="5">
    <source>
        <dbReference type="Pfam" id="PF17210"/>
    </source>
</evidence>
<accession>A0A538S9C2</accession>
<dbReference type="InterPro" id="IPR012902">
    <property type="entry name" value="N_methyl_site"/>
</dbReference>
<dbReference type="NCBIfam" id="TIGR02532">
    <property type="entry name" value="IV_pilin_GFxxxE"/>
    <property type="match status" value="1"/>
</dbReference>
<dbReference type="GO" id="GO:0005576">
    <property type="term" value="C:extracellular region"/>
    <property type="evidence" value="ECO:0007669"/>
    <property type="project" value="UniProtKB-SubCell"/>
</dbReference>
<dbReference type="Pfam" id="PF17210">
    <property type="entry name" value="SdrD_B"/>
    <property type="match status" value="2"/>
</dbReference>
<feature type="non-terminal residue" evidence="6">
    <location>
        <position position="824"/>
    </location>
</feature>
<feature type="transmembrane region" description="Helical" evidence="4">
    <location>
        <begin position="39"/>
        <end position="63"/>
    </location>
</feature>
<sequence length="824" mass="86539">METCPGLHRAGRHLPGTIAMSAHAGPQSKLPSDSRGFTLVELLVTLVVLGVVMVALMAVLFGANRSRTATMNQLESIQAVRAGLDLMTRDLRSAGYGADLDYTPRPQPAIAYVDSMQVLINANLQPYPDNVSAHTPPLAYDPTGSPRPRPLDGTSYAPPIKYHSGAEVIRWTLDVNNDGVVDANDLSAPDGADAQHTPNPGDYVLVRQVYGDSTGNVAGANGGTTERIALVDKPGGNVPAMFKIFFQDSANAWDWKNGPVPAAKLGDIKSISVQLTASGPRRNTDGTYPQTTVKTQVATSRNVPNTGGTLYSISGYVYDDKNSNRAQDAGEPGVPGAYLLLGSSLSTHTDATGHYAFQVVAGSYRLKEIAPTGYGVFTSPDSTILSVGPSKTFSFADTARSGGFVHVTAFHDINANGYRDAGEESDAGIKMSASPSGDVKYTDSYGKATLYVPVGAYTVTMTPPDSLFASTPNPVSGSMANGDTAGVAFGLRNMAYGAVAGKVFRDANKNGVYDAGEAGVANVWVGLTKDWGATITASTASDANGNYSIQAPINDPPHTAPYAVYITPPSGYFATNSTALSPVWVTDGGTAGGNNFGVVAFLVISLQASRVLSLTNGDFIERDWPSSQTQYRAKDLDLVLGSDANGADQISVWLNRYNADPLFQSTPDYTRSAAGSVLALAVDTLDTQGGGVLSKERADVVTGTNWNASKLNWFVWINQGSNGNEGYLPTSPSKGHYTKDKNDVTAVLTADLWGGSSTPDGVDVLLGTATRGAGTGSFELWVNNDAKNTDFAYVNIYPTDGQIPNDALGEVNSMALADFDGDGK</sequence>
<evidence type="ECO:0000313" key="7">
    <source>
        <dbReference type="Proteomes" id="UP000317716"/>
    </source>
</evidence>
<keyword evidence="4" id="KW-0812">Transmembrane</keyword>
<dbReference type="InterPro" id="IPR033764">
    <property type="entry name" value="Sdr_B"/>
</dbReference>
<protein>
    <submittedName>
        <fullName evidence="6">Prepilin-type N-terminal cleavage/methylation domain-containing protein</fullName>
    </submittedName>
</protein>
<keyword evidence="4" id="KW-0472">Membrane</keyword>
<feature type="domain" description="SD-repeat containing protein B" evidence="5">
    <location>
        <begin position="312"/>
        <end position="381"/>
    </location>
</feature>
<proteinExistence type="predicted"/>
<keyword evidence="3" id="KW-0732">Signal</keyword>
<name>A0A538S9C2_UNCEI</name>
<gene>
    <name evidence="6" type="ORF">E6K72_13520</name>
</gene>
<dbReference type="InterPro" id="IPR013783">
    <property type="entry name" value="Ig-like_fold"/>
</dbReference>
<dbReference type="Pfam" id="PF07963">
    <property type="entry name" value="N_methyl"/>
    <property type="match status" value="1"/>
</dbReference>
<reference evidence="6 7" key="1">
    <citation type="journal article" date="2019" name="Nat. Microbiol.">
        <title>Mediterranean grassland soil C-N compound turnover is dependent on rainfall and depth, and is mediated by genomically divergent microorganisms.</title>
        <authorList>
            <person name="Diamond S."/>
            <person name="Andeer P.F."/>
            <person name="Li Z."/>
            <person name="Crits-Christoph A."/>
            <person name="Burstein D."/>
            <person name="Anantharaman K."/>
            <person name="Lane K.R."/>
            <person name="Thomas B.C."/>
            <person name="Pan C."/>
            <person name="Northen T.R."/>
            <person name="Banfield J.F."/>
        </authorList>
    </citation>
    <scope>NUCLEOTIDE SEQUENCE [LARGE SCALE GENOMIC DNA]</scope>
    <source>
        <strain evidence="6">WS_2</strain>
    </source>
</reference>
<keyword evidence="2" id="KW-0964">Secreted</keyword>